<comment type="subcellular location">
    <subcellularLocation>
        <location evidence="1">Cell inner membrane</location>
        <topology evidence="1">Multi-pass membrane protein</topology>
    </subcellularLocation>
</comment>
<sequence>MAALPYWRLSSFYLFYFALLGSTAPFLALYFDHLGFNAARIGELVAIPMLMRCVAPNIWGWLGDYTGRRLAIVRFGAICTLLTFSLIFIDKSYAWLAMVMALHAFFWHAVLPQFEVITLAHLSGQASRYSQIRLWGSIGFIITVVLLGRLFEWLSLDIYPVALVLIMAGIILASFWVPNAQPLQGARVAGEGFLRQLRNPGVLAFYICVGLMQVSHGPYYTFLTLHLERLGYSRGLIGMLWAVGVVAEVLVFLLMSRILARFSVRRVLLASFLLAALRWLLLGSLAEFLWVLLFAQVLHAATFGSFHAAAIHFVQRSFGPRQQGQGQALYAALAGTGGALGALYSGYSWNALGASWTFSLASLAAFAAAVIIATRMQEDRP</sequence>
<dbReference type="Proteomes" id="UP000509545">
    <property type="component" value="Chromosome"/>
</dbReference>
<feature type="transmembrane region" description="Helical" evidence="8">
    <location>
        <begin position="353"/>
        <end position="373"/>
    </location>
</feature>
<dbReference type="KEGG" id="pbz:GN234_26225"/>
<keyword evidence="6 8" id="KW-1133">Transmembrane helix</keyword>
<feature type="transmembrane region" description="Helical" evidence="8">
    <location>
        <begin position="71"/>
        <end position="89"/>
    </location>
</feature>
<dbReference type="PANTHER" id="PTHR23522">
    <property type="entry name" value="BLL5896 PROTEIN"/>
    <property type="match status" value="1"/>
</dbReference>
<evidence type="ECO:0000256" key="7">
    <source>
        <dbReference type="ARBA" id="ARBA00023136"/>
    </source>
</evidence>
<dbReference type="GO" id="GO:0030395">
    <property type="term" value="F:lactose binding"/>
    <property type="evidence" value="ECO:0007669"/>
    <property type="project" value="TreeGrafter"/>
</dbReference>
<accession>A0A6N1CL76</accession>
<keyword evidence="4" id="KW-0997">Cell inner membrane</keyword>
<evidence type="ECO:0000256" key="6">
    <source>
        <dbReference type="ARBA" id="ARBA00022989"/>
    </source>
</evidence>
<name>A0A6N1CL76_9PSED</name>
<gene>
    <name evidence="10" type="ORF">GN234_26225</name>
</gene>
<keyword evidence="5 8" id="KW-0812">Transmembrane</keyword>
<dbReference type="GO" id="GO:0015528">
    <property type="term" value="F:lactose:proton symporter activity"/>
    <property type="evidence" value="ECO:0007669"/>
    <property type="project" value="TreeGrafter"/>
</dbReference>
<evidence type="ECO:0000256" key="1">
    <source>
        <dbReference type="ARBA" id="ARBA00004429"/>
    </source>
</evidence>
<feature type="transmembrane region" description="Helical" evidence="8">
    <location>
        <begin position="157"/>
        <end position="177"/>
    </location>
</feature>
<dbReference type="InterPro" id="IPR020846">
    <property type="entry name" value="MFS_dom"/>
</dbReference>
<dbReference type="RefSeq" id="WP_116834265.1">
    <property type="nucleotide sequence ID" value="NZ_CP048810.1"/>
</dbReference>
<dbReference type="AlphaFoldDB" id="A0A6N1CL76"/>
<protein>
    <submittedName>
        <fullName evidence="10">MFS transporter</fullName>
    </submittedName>
</protein>
<dbReference type="SUPFAM" id="SSF103473">
    <property type="entry name" value="MFS general substrate transporter"/>
    <property type="match status" value="1"/>
</dbReference>
<evidence type="ECO:0000313" key="11">
    <source>
        <dbReference type="Proteomes" id="UP000509545"/>
    </source>
</evidence>
<evidence type="ECO:0000256" key="3">
    <source>
        <dbReference type="ARBA" id="ARBA00022475"/>
    </source>
</evidence>
<keyword evidence="7 8" id="KW-0472">Membrane</keyword>
<organism evidence="10 11">
    <name type="scientific">Pseudomonas bijieensis</name>
    <dbReference type="NCBI Taxonomy" id="2681983"/>
    <lineage>
        <taxon>Bacteria</taxon>
        <taxon>Pseudomonadati</taxon>
        <taxon>Pseudomonadota</taxon>
        <taxon>Gammaproteobacteria</taxon>
        <taxon>Pseudomonadales</taxon>
        <taxon>Pseudomonadaceae</taxon>
        <taxon>Pseudomonas</taxon>
    </lineage>
</organism>
<dbReference type="PANTHER" id="PTHR23522:SF10">
    <property type="entry name" value="3-PHENYLPROPIONIC ACID TRANSPORTER-RELATED"/>
    <property type="match status" value="1"/>
</dbReference>
<proteinExistence type="predicted"/>
<feature type="transmembrane region" description="Helical" evidence="8">
    <location>
        <begin position="37"/>
        <end position="59"/>
    </location>
</feature>
<feature type="transmembrane region" description="Helical" evidence="8">
    <location>
        <begin position="95"/>
        <end position="120"/>
    </location>
</feature>
<dbReference type="GO" id="GO:0005886">
    <property type="term" value="C:plasma membrane"/>
    <property type="evidence" value="ECO:0007669"/>
    <property type="project" value="UniProtKB-SubCell"/>
</dbReference>
<dbReference type="InterPro" id="IPR026032">
    <property type="entry name" value="HcaT-like"/>
</dbReference>
<dbReference type="PROSITE" id="PS50850">
    <property type="entry name" value="MFS"/>
    <property type="match status" value="1"/>
</dbReference>
<dbReference type="Gene3D" id="1.20.1250.20">
    <property type="entry name" value="MFS general substrate transporter like domains"/>
    <property type="match status" value="2"/>
</dbReference>
<keyword evidence="3" id="KW-1003">Cell membrane</keyword>
<feature type="transmembrane region" description="Helical" evidence="8">
    <location>
        <begin position="197"/>
        <end position="215"/>
    </location>
</feature>
<dbReference type="NCBIfam" id="NF037955">
    <property type="entry name" value="mfs"/>
    <property type="match status" value="1"/>
</dbReference>
<dbReference type="PIRSF" id="PIRSF004925">
    <property type="entry name" value="HcaT"/>
    <property type="match status" value="1"/>
</dbReference>
<evidence type="ECO:0000313" key="10">
    <source>
        <dbReference type="EMBL" id="QKS85220.1"/>
    </source>
</evidence>
<dbReference type="Pfam" id="PF12832">
    <property type="entry name" value="MFS_1_like"/>
    <property type="match status" value="1"/>
</dbReference>
<evidence type="ECO:0000256" key="5">
    <source>
        <dbReference type="ARBA" id="ARBA00022692"/>
    </source>
</evidence>
<keyword evidence="11" id="KW-1185">Reference proteome</keyword>
<feature type="transmembrane region" description="Helical" evidence="8">
    <location>
        <begin position="132"/>
        <end position="151"/>
    </location>
</feature>
<dbReference type="EMBL" id="CP048810">
    <property type="protein sequence ID" value="QKS85220.1"/>
    <property type="molecule type" value="Genomic_DNA"/>
</dbReference>
<evidence type="ECO:0000256" key="4">
    <source>
        <dbReference type="ARBA" id="ARBA00022519"/>
    </source>
</evidence>
<feature type="transmembrane region" description="Helical" evidence="8">
    <location>
        <begin position="235"/>
        <end position="255"/>
    </location>
</feature>
<feature type="transmembrane region" description="Helical" evidence="8">
    <location>
        <begin position="326"/>
        <end position="347"/>
    </location>
</feature>
<feature type="transmembrane region" description="Helical" evidence="8">
    <location>
        <begin position="292"/>
        <end position="314"/>
    </location>
</feature>
<feature type="transmembrane region" description="Helical" evidence="8">
    <location>
        <begin position="267"/>
        <end position="286"/>
    </location>
</feature>
<evidence type="ECO:0000256" key="8">
    <source>
        <dbReference type="SAM" id="Phobius"/>
    </source>
</evidence>
<reference evidence="10 11" key="1">
    <citation type="submission" date="2020-02" db="EMBL/GenBank/DDBJ databases">
        <authorList>
            <person name="Liang J."/>
        </authorList>
    </citation>
    <scope>NUCLEOTIDE SEQUENCE [LARGE SCALE GENOMIC DNA]</scope>
    <source>
        <strain evidence="10 11">L22-9</strain>
    </source>
</reference>
<evidence type="ECO:0000256" key="2">
    <source>
        <dbReference type="ARBA" id="ARBA00022448"/>
    </source>
</evidence>
<keyword evidence="2" id="KW-0813">Transport</keyword>
<dbReference type="CDD" id="cd17335">
    <property type="entry name" value="MFS_MFSD6"/>
    <property type="match status" value="1"/>
</dbReference>
<feature type="domain" description="Major facilitator superfamily (MFS) profile" evidence="9">
    <location>
        <begin position="141"/>
        <end position="381"/>
    </location>
</feature>
<dbReference type="InterPro" id="IPR024989">
    <property type="entry name" value="MFS_assoc_dom"/>
</dbReference>
<dbReference type="InterPro" id="IPR036259">
    <property type="entry name" value="MFS_trans_sf"/>
</dbReference>
<feature type="transmembrane region" description="Helical" evidence="8">
    <location>
        <begin position="12"/>
        <end position="31"/>
    </location>
</feature>
<evidence type="ECO:0000259" key="9">
    <source>
        <dbReference type="PROSITE" id="PS50850"/>
    </source>
</evidence>